<dbReference type="OrthoDB" id="9795626at2"/>
<evidence type="ECO:0000256" key="5">
    <source>
        <dbReference type="SAM" id="MobiDB-lite"/>
    </source>
</evidence>
<dbReference type="SUPFAM" id="SSF52540">
    <property type="entry name" value="P-loop containing nucleoside triphosphate hydrolases"/>
    <property type="match status" value="1"/>
</dbReference>
<dbReference type="InterPro" id="IPR027417">
    <property type="entry name" value="P-loop_NTPase"/>
</dbReference>
<feature type="region of interest" description="Disordered" evidence="5">
    <location>
        <begin position="325"/>
        <end position="391"/>
    </location>
</feature>
<sequence>MKPLMLKMTAFGPYKECETIDFRELGDRGLFAISGPTGSGKTSIFDAICYALYGKASGEEREDRSLRSDFADDQVHTEVELWFESAGDTYRIMRRMPHVKAGNKSATGDRIELFKVDGESEKPVTDRQMTTEVNAKVAELIGFSHDQFSQIVMLPQGEFRKLLTSDTENKEKIFRKIFRTKKYKDMEAVLKERKSSVEADWKEASGRIAWQARHLLDTLPDLSEELAASLSDEHPNAGKVIEGLFGEQERRLTETDRLTKEAEQLEAGLTEANRRLTNAQELNSRLEEWEEKKRQLSALNSRLREMEEKRRAVNLARLAARIRPAEEKMSDAERERKQAKKSVEQAELALSAAKESEKEAASRALQIREQEPQIDAKRRAAERLEEARPRLDERDQALRELAIAQTGQKRLSEEMESLRTGAAKLRERQETLRQEISALEEALAGTDELHEQLTAVERDCEFLEEHLRLLEIVRKAGHDAERDERRKDEAESVLQGLKQQLRDSQAASLAAHLHDGSPCPVCGSTEHPTPADTADGPDAEELEAAESAFLNAQSIAIRSASTLKLQNEQLEQSAGRLAGRGLKAAGAANILAGRKEEAERLRGEISTAKSRRNRLSSLRKDEETLREKAEEVAGRLTRHTEELAGTASRIASLEATISGLERWIPEGYDDVRSLDEALTELRDMIGRHERMKEKLETAATEAADKRKAAEQSLTFAVNQGEKAESQLREAEAAFREKLAASTFSSAEAYHAALMPDHLADEAEEAIRAFENDLHAVKVRESELAASLEGSERADLEQLRQLAEEAKISYDLAQERLIHSRNTLNTVKKGIASMREAATDAEALEKKLGKVAGLHDLVRGQNADKLSFERYFQIEYLERILLAANERLKELSNGQFELLRSDRQEARGRQSGLGIDVYDAYTGQARDVRTLSGGEKFNASLSLALGMADVIQGFGGNIRVDTMFIDEGFGSLDPESLQKAIEALVGLQRNGRVVGVISHVEELKSAMPAVLKVTKSKAGHSSTEFVLK</sequence>
<feature type="coiled-coil region" evidence="4">
    <location>
        <begin position="674"/>
        <end position="733"/>
    </location>
</feature>
<reference evidence="7 8" key="1">
    <citation type="submission" date="2016-01" db="EMBL/GenBank/DDBJ databases">
        <title>Whole genome sequencing of Bhargavaea cecembensis T14.</title>
        <authorList>
            <person name="Hong K.W."/>
        </authorList>
    </citation>
    <scope>NUCLEOTIDE SEQUENCE [LARGE SCALE GENOMIC DNA]</scope>
    <source>
        <strain evidence="7 8">T14</strain>
    </source>
</reference>
<accession>A0A165HJW5</accession>
<evidence type="ECO:0000313" key="7">
    <source>
        <dbReference type="EMBL" id="KZE40239.1"/>
    </source>
</evidence>
<proteinExistence type="inferred from homology"/>
<dbReference type="RefSeq" id="WP_063178636.1">
    <property type="nucleotide sequence ID" value="NZ_LQNT01000001.1"/>
</dbReference>
<dbReference type="PANTHER" id="PTHR32114">
    <property type="entry name" value="ABC TRANSPORTER ABCH.3"/>
    <property type="match status" value="1"/>
</dbReference>
<dbReference type="EMBL" id="LQNT01000001">
    <property type="protein sequence ID" value="KZE40239.1"/>
    <property type="molecule type" value="Genomic_DNA"/>
</dbReference>
<organism evidence="7 8">
    <name type="scientific">Bhargavaea cecembensis</name>
    <dbReference type="NCBI Taxonomy" id="394098"/>
    <lineage>
        <taxon>Bacteria</taxon>
        <taxon>Bacillati</taxon>
        <taxon>Bacillota</taxon>
        <taxon>Bacilli</taxon>
        <taxon>Bacillales</taxon>
        <taxon>Caryophanaceae</taxon>
        <taxon>Bhargavaea</taxon>
    </lineage>
</organism>
<dbReference type="PANTHER" id="PTHR32114:SF2">
    <property type="entry name" value="ABC TRANSPORTER ABCH.3"/>
    <property type="match status" value="1"/>
</dbReference>
<comment type="subunit">
    <text evidence="2">Heterodimer of SbcC and SbcD.</text>
</comment>
<dbReference type="Pfam" id="PF13558">
    <property type="entry name" value="SbcC_Walker_B"/>
    <property type="match status" value="1"/>
</dbReference>
<feature type="compositionally biased region" description="Basic and acidic residues" evidence="5">
    <location>
        <begin position="354"/>
        <end position="391"/>
    </location>
</feature>
<evidence type="ECO:0000256" key="1">
    <source>
        <dbReference type="ARBA" id="ARBA00006930"/>
    </source>
</evidence>
<feature type="coiled-coil region" evidence="4">
    <location>
        <begin position="759"/>
        <end position="815"/>
    </location>
</feature>
<dbReference type="Pfam" id="PF13476">
    <property type="entry name" value="AAA_23"/>
    <property type="match status" value="1"/>
</dbReference>
<feature type="compositionally biased region" description="Basic and acidic residues" evidence="5">
    <location>
        <begin position="325"/>
        <end position="344"/>
    </location>
</feature>
<feature type="region of interest" description="Disordered" evidence="5">
    <location>
        <begin position="517"/>
        <end position="537"/>
    </location>
</feature>
<evidence type="ECO:0000256" key="2">
    <source>
        <dbReference type="ARBA" id="ARBA00011322"/>
    </source>
</evidence>
<dbReference type="GO" id="GO:0006302">
    <property type="term" value="P:double-strand break repair"/>
    <property type="evidence" value="ECO:0007669"/>
    <property type="project" value="InterPro"/>
</dbReference>
<comment type="similarity">
    <text evidence="1">Belongs to the SMC family. SbcC subfamily.</text>
</comment>
<dbReference type="Gene3D" id="3.40.50.300">
    <property type="entry name" value="P-loop containing nucleotide triphosphate hydrolases"/>
    <property type="match status" value="2"/>
</dbReference>
<feature type="domain" description="Rad50/SbcC-type AAA" evidence="6">
    <location>
        <begin position="6"/>
        <end position="209"/>
    </location>
</feature>
<protein>
    <recommendedName>
        <fullName evidence="3">Nuclease SbcCD subunit C</fullName>
    </recommendedName>
</protein>
<dbReference type="Proteomes" id="UP000076490">
    <property type="component" value="Unassembled WGS sequence"/>
</dbReference>
<evidence type="ECO:0000256" key="4">
    <source>
        <dbReference type="SAM" id="Coils"/>
    </source>
</evidence>
<keyword evidence="4" id="KW-0175">Coiled coil</keyword>
<dbReference type="AlphaFoldDB" id="A0A165HJW5"/>
<comment type="caution">
    <text evidence="7">The sequence shown here is derived from an EMBL/GenBank/DDBJ whole genome shotgun (WGS) entry which is preliminary data.</text>
</comment>
<evidence type="ECO:0000313" key="8">
    <source>
        <dbReference type="Proteomes" id="UP000076490"/>
    </source>
</evidence>
<evidence type="ECO:0000256" key="3">
    <source>
        <dbReference type="ARBA" id="ARBA00013368"/>
    </source>
</evidence>
<dbReference type="GO" id="GO:0016887">
    <property type="term" value="F:ATP hydrolysis activity"/>
    <property type="evidence" value="ECO:0007669"/>
    <property type="project" value="InterPro"/>
</dbReference>
<name>A0A165HJW5_9BACL</name>
<evidence type="ECO:0000259" key="6">
    <source>
        <dbReference type="Pfam" id="PF13476"/>
    </source>
</evidence>
<gene>
    <name evidence="7" type="ORF">AV656_02940</name>
</gene>
<dbReference type="InterPro" id="IPR038729">
    <property type="entry name" value="Rad50/SbcC_AAA"/>
</dbReference>